<dbReference type="EMBL" id="BAABEO010000008">
    <property type="protein sequence ID" value="GAA3671977.1"/>
    <property type="molecule type" value="Genomic_DNA"/>
</dbReference>
<reference evidence="3" key="1">
    <citation type="journal article" date="2019" name="Int. J. Syst. Evol. Microbiol.">
        <title>The Global Catalogue of Microorganisms (GCM) 10K type strain sequencing project: providing services to taxonomists for standard genome sequencing and annotation.</title>
        <authorList>
            <consortium name="The Broad Institute Genomics Platform"/>
            <consortium name="The Broad Institute Genome Sequencing Center for Infectious Disease"/>
            <person name="Wu L."/>
            <person name="Ma J."/>
        </authorList>
    </citation>
    <scope>NUCLEOTIDE SEQUENCE [LARGE SCALE GENOMIC DNA]</scope>
    <source>
        <strain evidence="3">JCM 30742</strain>
    </source>
</reference>
<proteinExistence type="predicted"/>
<comment type="caution">
    <text evidence="2">The sequence shown here is derived from an EMBL/GenBank/DDBJ whole genome shotgun (WGS) entry which is preliminary data.</text>
</comment>
<protein>
    <recommendedName>
        <fullName evidence="4">AAA family ATPase</fullName>
    </recommendedName>
</protein>
<evidence type="ECO:0000313" key="3">
    <source>
        <dbReference type="Proteomes" id="UP001500752"/>
    </source>
</evidence>
<evidence type="ECO:0000256" key="1">
    <source>
        <dbReference type="SAM" id="MobiDB-lite"/>
    </source>
</evidence>
<evidence type="ECO:0000313" key="2">
    <source>
        <dbReference type="EMBL" id="GAA3671977.1"/>
    </source>
</evidence>
<dbReference type="RefSeq" id="WP_345148636.1">
    <property type="nucleotide sequence ID" value="NZ_BAABEO010000008.1"/>
</dbReference>
<organism evidence="2 3">
    <name type="scientific">Arthrobacter ginkgonis</name>
    <dbReference type="NCBI Taxonomy" id="1630594"/>
    <lineage>
        <taxon>Bacteria</taxon>
        <taxon>Bacillati</taxon>
        <taxon>Actinomycetota</taxon>
        <taxon>Actinomycetes</taxon>
        <taxon>Micrococcales</taxon>
        <taxon>Micrococcaceae</taxon>
        <taxon>Arthrobacter</taxon>
    </lineage>
</organism>
<evidence type="ECO:0008006" key="4">
    <source>
        <dbReference type="Google" id="ProtNLM"/>
    </source>
</evidence>
<accession>A0ABP7BYL7</accession>
<feature type="compositionally biased region" description="Low complexity" evidence="1">
    <location>
        <begin position="1275"/>
        <end position="1305"/>
    </location>
</feature>
<dbReference type="Proteomes" id="UP001500752">
    <property type="component" value="Unassembled WGS sequence"/>
</dbReference>
<feature type="compositionally biased region" description="Low complexity" evidence="1">
    <location>
        <begin position="1316"/>
        <end position="1327"/>
    </location>
</feature>
<keyword evidence="3" id="KW-1185">Reference proteome</keyword>
<dbReference type="Gene3D" id="3.40.50.300">
    <property type="entry name" value="P-loop containing nucleotide triphosphate hydrolases"/>
    <property type="match status" value="1"/>
</dbReference>
<feature type="compositionally biased region" description="Basic and acidic residues" evidence="1">
    <location>
        <begin position="1364"/>
        <end position="1392"/>
    </location>
</feature>
<dbReference type="InterPro" id="IPR027417">
    <property type="entry name" value="P-loop_NTPase"/>
</dbReference>
<gene>
    <name evidence="2" type="ORF">GCM10023081_07880</name>
</gene>
<dbReference type="SUPFAM" id="SSF52540">
    <property type="entry name" value="P-loop containing nucleoside triphosphate hydrolases"/>
    <property type="match status" value="1"/>
</dbReference>
<name>A0ABP7BYL7_9MICC</name>
<feature type="region of interest" description="Disordered" evidence="1">
    <location>
        <begin position="1216"/>
        <end position="1392"/>
    </location>
</feature>
<sequence length="1392" mass="150157">MDGTREGGAAELSAWLEKLGPGAGTDTLLRFAGSSSNSIDLTHAHPSGLAQFLAGRRTRLSTLLRDQEQYAVGRRAARSLRAKVEELSEDRGIDVGYLAAGLATWRATQDGRSEQFSAPVMLGRISLSLREGQDDYEIQLSGRAEVNPALVRYFDQVHGVAIDADALRSSAYATARFDPRLAMDSLRRDVADVRGAVIEHRLMLSTFADLNDPADPARLDVRHPVISRLLDADAGRPVDVPEPEVTVLSSDERDPADELLVLDADGTQQEVLDLVEAGESVVVSSPPGTGQTQTAVNAAAILAGQGKRVLVVAERRATADGLVERLADLGLDSMALRLSPETGPEELRDQLTRAILRNERATEPQLYKLHATLTGHRHALLDHVRSLHNVRARWACSPYQAMQELARLTALEPAPATTVRLKRSVLDNITSRDETGAKLRRAAELGGFSRAAATSPWHGARLRNRRETENALEITESLAADLPPLHEQILKVAAHSEIKLGESFAEWGEQLDLLLAVRGSLDRFEPDIFDRDVDDLISATAPTQWRREHGIEMSSITRSRLRRVAKEYVRPGVHIADLHQALQAVQRQRGQWARYATSQRHPQVPTGLAELGAAYRDAEARLDRLVEVLARTPEREALPRLPLETMLVRLRELVAGKETLVSLPERTLLQEQLREQGLSELMDDLSEREVAAELVGNELELAWWQSALEAMISGDDYLAMSDGARLRRLEAEYRLADNTHIASGASRLRWLLAKRWKGALADHRAASRELRAMLKDGEPTLQALGNLGTGLVNSLVPVWIGAPLLIPAEVPADIDFDAVILLDADALSLRSALGSISRSRQVIAFGDSMLGSPRGFNVSVDPTASTREPAPPASTFTALTGVLPLRRLGTVYRGVDEGLTEALGRAYYDGSLRRLPAARAMSGGTPSLSVEYVADGTALPEGGEGIETTVAEVNRVADLVFGHIRRRPNRSLAVIASNQRHAARIAEAIRLQLPNFPWAADFFKRADEPFQVSSVERAHGLVRDAVIFTLGYGRTPHGKALHDFGPLSGARGDELFVTGVTRSRDLLQLVTGVLPSDVDLDRVGGGARRFLELAGRVLSGDSGVEGEGTPLKDPLVADLMNRLARRGATVAQHYRGVLDLAAQATDVDAAGNHPPLAVVSDGTEAYRGMTVRERSRLRPQQLEAMGWRYIPLWTIDVFSDPGTIANTLAAHLGLPAVDPDPGFDPGREQADNGGQDSAKEDAMAGNRSGGPRRAESAPTHASRPARQDAARGTPDQDTSAQAASAQETAGRGTPAAGHAQAAGIAPKDAASPNPQAGASEAGAPAGGRSETGTSQLVGAGATLPQGSGRRSAGGPVDGVVPRVASEDDPRAWGEREGDRDRWLQEQRPPHWS</sequence>